<reference evidence="1" key="1">
    <citation type="submission" date="2018-01" db="EMBL/GenBank/DDBJ databases">
        <title>An insight into the sialome of Amazonian anophelines.</title>
        <authorList>
            <person name="Ribeiro J.M."/>
            <person name="Scarpassa V."/>
            <person name="Calvo E."/>
        </authorList>
    </citation>
    <scope>NUCLEOTIDE SEQUENCE</scope>
</reference>
<organism evidence="1">
    <name type="scientific">Anopheles darlingi</name>
    <name type="common">Mosquito</name>
    <dbReference type="NCBI Taxonomy" id="43151"/>
    <lineage>
        <taxon>Eukaryota</taxon>
        <taxon>Metazoa</taxon>
        <taxon>Ecdysozoa</taxon>
        <taxon>Arthropoda</taxon>
        <taxon>Hexapoda</taxon>
        <taxon>Insecta</taxon>
        <taxon>Pterygota</taxon>
        <taxon>Neoptera</taxon>
        <taxon>Endopterygota</taxon>
        <taxon>Diptera</taxon>
        <taxon>Nematocera</taxon>
        <taxon>Culicoidea</taxon>
        <taxon>Culicidae</taxon>
        <taxon>Anophelinae</taxon>
        <taxon>Anopheles</taxon>
    </lineage>
</organism>
<evidence type="ECO:0000313" key="1">
    <source>
        <dbReference type="EMBL" id="MBW71842.1"/>
    </source>
</evidence>
<accession>A0A2M4D2Q3</accession>
<dbReference type="AlphaFoldDB" id="A0A2M4D2Q3"/>
<proteinExistence type="predicted"/>
<name>A0A2M4D2Q3_ANODA</name>
<dbReference type="EMBL" id="GGFL01007664">
    <property type="protein sequence ID" value="MBW71842.1"/>
    <property type="molecule type" value="Transcribed_RNA"/>
</dbReference>
<protein>
    <submittedName>
        <fullName evidence="1">Putative secreted protein</fullName>
    </submittedName>
</protein>
<sequence length="78" mass="8553">MVSICLRALSLSFSLASALSLSLSLFDLVLVPFCEYCTLQTTISCSQLLLPGFGAFALYLTHFHTQNLSLSLSLFLFI</sequence>